<dbReference type="AlphaFoldDB" id="A0A151ZHE6"/>
<proteinExistence type="predicted"/>
<dbReference type="EMBL" id="LODT01000028">
    <property type="protein sequence ID" value="KYQ93402.1"/>
    <property type="molecule type" value="Genomic_DNA"/>
</dbReference>
<reference evidence="2 3" key="1">
    <citation type="submission" date="2015-12" db="EMBL/GenBank/DDBJ databases">
        <title>Dictyostelia acquired genes for synthesis and detection of signals that induce cell-type specialization by lateral gene transfer from prokaryotes.</title>
        <authorList>
            <person name="Gloeckner G."/>
            <person name="Schaap P."/>
        </authorList>
    </citation>
    <scope>NUCLEOTIDE SEQUENCE [LARGE SCALE GENOMIC DNA]</scope>
    <source>
        <strain evidence="2 3">TK</strain>
    </source>
</reference>
<feature type="chain" id="PRO_5007593305" evidence="1">
    <location>
        <begin position="23"/>
        <end position="337"/>
    </location>
</feature>
<gene>
    <name evidence="2" type="ORF">DLAC_06087</name>
</gene>
<name>A0A151ZHE6_TIELA</name>
<dbReference type="Proteomes" id="UP000076078">
    <property type="component" value="Unassembled WGS sequence"/>
</dbReference>
<organism evidence="2 3">
    <name type="scientific">Tieghemostelium lacteum</name>
    <name type="common">Slime mold</name>
    <name type="synonym">Dictyostelium lacteum</name>
    <dbReference type="NCBI Taxonomy" id="361077"/>
    <lineage>
        <taxon>Eukaryota</taxon>
        <taxon>Amoebozoa</taxon>
        <taxon>Evosea</taxon>
        <taxon>Eumycetozoa</taxon>
        <taxon>Dictyostelia</taxon>
        <taxon>Dictyosteliales</taxon>
        <taxon>Raperosteliaceae</taxon>
        <taxon>Tieghemostelium</taxon>
    </lineage>
</organism>
<evidence type="ECO:0000256" key="1">
    <source>
        <dbReference type="SAM" id="SignalP"/>
    </source>
</evidence>
<dbReference type="InParanoid" id="A0A151ZHE6"/>
<dbReference type="SUPFAM" id="SSF82171">
    <property type="entry name" value="DPP6 N-terminal domain-like"/>
    <property type="match status" value="1"/>
</dbReference>
<sequence length="337" mass="38008">MLNRLCILLLIGVFSLPSILNGMEIDFPIKQQTENLPIITSFFEIIQLYVYTIDLNTATITGKKADTNHIPNDIIYNTFYQSDDYVGLLYYNYKGTYQIGKYYFENNTLEHEVTFKLPSQTESISGATVYDQVTNTISTSALGLSNSVIYINVWDVTTGDVKEYQTKYKSGNIPTSCVGSENQVYVIYLFKGNYNLLLMNVETLDEINYEITNLKIDQNSEPDIIILQALDTLYLVTTSNTNQDINLYSFDLDNSTNTATVNLIYSSVGHFYGAFPVALSNDQQYITLMGAVDNSTLLITAYNTNSQSITNVQIPNADTYIFNQAFAGFQYFSLTPK</sequence>
<accession>A0A151ZHE6</accession>
<comment type="caution">
    <text evidence="2">The sequence shown here is derived from an EMBL/GenBank/DDBJ whole genome shotgun (WGS) entry which is preliminary data.</text>
</comment>
<keyword evidence="3" id="KW-1185">Reference proteome</keyword>
<keyword evidence="1" id="KW-0732">Signal</keyword>
<evidence type="ECO:0000313" key="3">
    <source>
        <dbReference type="Proteomes" id="UP000076078"/>
    </source>
</evidence>
<feature type="signal peptide" evidence="1">
    <location>
        <begin position="1"/>
        <end position="22"/>
    </location>
</feature>
<evidence type="ECO:0000313" key="2">
    <source>
        <dbReference type="EMBL" id="KYQ93402.1"/>
    </source>
</evidence>
<protein>
    <submittedName>
        <fullName evidence="2">Uncharacterized protein</fullName>
    </submittedName>
</protein>